<feature type="domain" description="NarX-like N-terminal" evidence="5">
    <location>
        <begin position="8"/>
        <end position="77"/>
    </location>
</feature>
<keyword evidence="7" id="KW-1185">Reference proteome</keyword>
<evidence type="ECO:0000256" key="4">
    <source>
        <dbReference type="ARBA" id="ARBA00023136"/>
    </source>
</evidence>
<dbReference type="InterPro" id="IPR029095">
    <property type="entry name" value="NarX-like_N"/>
</dbReference>
<organism evidence="6 7">
    <name type="scientific">Rhizopus delemar</name>
    <dbReference type="NCBI Taxonomy" id="936053"/>
    <lineage>
        <taxon>Eukaryota</taxon>
        <taxon>Fungi</taxon>
        <taxon>Fungi incertae sedis</taxon>
        <taxon>Mucoromycota</taxon>
        <taxon>Mucoromycotina</taxon>
        <taxon>Mucoromycetes</taxon>
        <taxon>Mucorales</taxon>
        <taxon>Mucorineae</taxon>
        <taxon>Rhizopodaceae</taxon>
        <taxon>Rhizopus</taxon>
    </lineage>
</organism>
<comment type="caution">
    <text evidence="6">The sequence shown here is derived from an EMBL/GenBank/DDBJ whole genome shotgun (WGS) entry which is preliminary data.</text>
</comment>
<keyword evidence="3" id="KW-1133">Transmembrane helix</keyword>
<evidence type="ECO:0000313" key="6">
    <source>
        <dbReference type="EMBL" id="KAG1529874.1"/>
    </source>
</evidence>
<evidence type="ECO:0000259" key="5">
    <source>
        <dbReference type="Pfam" id="PF13675"/>
    </source>
</evidence>
<protein>
    <recommendedName>
        <fullName evidence="5">NarX-like N-terminal domain-containing protein</fullName>
    </recommendedName>
</protein>
<dbReference type="Proteomes" id="UP000740926">
    <property type="component" value="Unassembled WGS sequence"/>
</dbReference>
<keyword evidence="4" id="KW-0472">Membrane</keyword>
<dbReference type="AlphaFoldDB" id="A0A9P6XPE9"/>
<reference evidence="6 7" key="1">
    <citation type="journal article" date="2020" name="Microb. Genom.">
        <title>Genetic diversity of clinical and environmental Mucorales isolates obtained from an investigation of mucormycosis cases among solid organ transplant recipients.</title>
        <authorList>
            <person name="Nguyen M.H."/>
            <person name="Kaul D."/>
            <person name="Muto C."/>
            <person name="Cheng S.J."/>
            <person name="Richter R.A."/>
            <person name="Bruno V.M."/>
            <person name="Liu G."/>
            <person name="Beyhan S."/>
            <person name="Sundermann A.J."/>
            <person name="Mounaud S."/>
            <person name="Pasculle A.W."/>
            <person name="Nierman W.C."/>
            <person name="Driscoll E."/>
            <person name="Cumbie R."/>
            <person name="Clancy C.J."/>
            <person name="Dupont C.L."/>
        </authorList>
    </citation>
    <scope>NUCLEOTIDE SEQUENCE [LARGE SCALE GENOMIC DNA]</scope>
    <source>
        <strain evidence="6 7">GL24</strain>
    </source>
</reference>
<evidence type="ECO:0000256" key="2">
    <source>
        <dbReference type="ARBA" id="ARBA00022692"/>
    </source>
</evidence>
<comment type="subcellular location">
    <subcellularLocation>
        <location evidence="1">Membrane</location>
        <topology evidence="1">Multi-pass membrane protein</topology>
    </subcellularLocation>
</comment>
<evidence type="ECO:0000256" key="3">
    <source>
        <dbReference type="ARBA" id="ARBA00022989"/>
    </source>
</evidence>
<name>A0A9P6XPE9_9FUNG</name>
<evidence type="ECO:0000313" key="7">
    <source>
        <dbReference type="Proteomes" id="UP000740926"/>
    </source>
</evidence>
<sequence length="108" mass="11287">MRAGGSAAATAGDALARDITVFSQVLDGLRNGNDELGITAVRGAAAIAALEQSQQKWEAMKQDADAILASSRQLFAAHCSKRSPRSARCPIPACSRISGSAWCPARCR</sequence>
<dbReference type="Pfam" id="PF13675">
    <property type="entry name" value="PilJ"/>
    <property type="match status" value="1"/>
</dbReference>
<keyword evidence="2" id="KW-0812">Transmembrane</keyword>
<evidence type="ECO:0000256" key="1">
    <source>
        <dbReference type="ARBA" id="ARBA00004141"/>
    </source>
</evidence>
<gene>
    <name evidence="6" type="ORF">G6F50_017699</name>
</gene>
<accession>A0A9P6XPE9</accession>
<dbReference type="GO" id="GO:0016020">
    <property type="term" value="C:membrane"/>
    <property type="evidence" value="ECO:0007669"/>
    <property type="project" value="UniProtKB-SubCell"/>
</dbReference>
<dbReference type="EMBL" id="JAANIU010013802">
    <property type="protein sequence ID" value="KAG1529874.1"/>
    <property type="molecule type" value="Genomic_DNA"/>
</dbReference>
<proteinExistence type="predicted"/>